<evidence type="ECO:0000256" key="7">
    <source>
        <dbReference type="ARBA" id="ARBA00022833"/>
    </source>
</evidence>
<feature type="compositionally biased region" description="Basic and acidic residues" evidence="13">
    <location>
        <begin position="18"/>
        <end position="31"/>
    </location>
</feature>
<keyword evidence="5" id="KW-0677">Repeat</keyword>
<evidence type="ECO:0000256" key="6">
    <source>
        <dbReference type="ARBA" id="ARBA00022771"/>
    </source>
</evidence>
<dbReference type="CDD" id="cd07765">
    <property type="entry name" value="KRAB_A-box"/>
    <property type="match status" value="1"/>
</dbReference>
<dbReference type="FunFam" id="3.30.160.60:FF:002343">
    <property type="entry name" value="Zinc finger protein 33A"/>
    <property type="match status" value="1"/>
</dbReference>
<evidence type="ECO:0000256" key="8">
    <source>
        <dbReference type="ARBA" id="ARBA00023015"/>
    </source>
</evidence>
<proteinExistence type="inferred from homology"/>
<dbReference type="GO" id="GO:0000977">
    <property type="term" value="F:RNA polymerase II transcription regulatory region sequence-specific DNA binding"/>
    <property type="evidence" value="ECO:0007669"/>
    <property type="project" value="TreeGrafter"/>
</dbReference>
<feature type="domain" description="C2H2-type" evidence="14">
    <location>
        <begin position="446"/>
        <end position="473"/>
    </location>
</feature>
<evidence type="ECO:0000256" key="13">
    <source>
        <dbReference type="SAM" id="MobiDB-lite"/>
    </source>
</evidence>
<comment type="subcellular location">
    <subcellularLocation>
        <location evidence="2">Nucleus</location>
    </subcellularLocation>
</comment>
<reference evidence="16" key="1">
    <citation type="submission" date="2025-08" db="UniProtKB">
        <authorList>
            <consortium name="Ensembl"/>
        </authorList>
    </citation>
    <scope>IDENTIFICATION</scope>
</reference>
<protein>
    <submittedName>
        <fullName evidence="16">Uncharacterized protein</fullName>
    </submittedName>
</protein>
<dbReference type="GO" id="GO:0001822">
    <property type="term" value="P:kidney development"/>
    <property type="evidence" value="ECO:0007669"/>
    <property type="project" value="UniProtKB-ARBA"/>
</dbReference>
<dbReference type="InterPro" id="IPR013087">
    <property type="entry name" value="Znf_C2H2_type"/>
</dbReference>
<feature type="domain" description="C2H2-type" evidence="14">
    <location>
        <begin position="390"/>
        <end position="417"/>
    </location>
</feature>
<evidence type="ECO:0000256" key="10">
    <source>
        <dbReference type="ARBA" id="ARBA00023163"/>
    </source>
</evidence>
<keyword evidence="17" id="KW-1185">Reference proteome</keyword>
<dbReference type="AlphaFoldDB" id="A0A8C5MMB1"/>
<keyword evidence="10" id="KW-0804">Transcription</keyword>
<feature type="region of interest" description="Disordered" evidence="13">
    <location>
        <begin position="202"/>
        <end position="275"/>
    </location>
</feature>
<dbReference type="SUPFAM" id="SSF57667">
    <property type="entry name" value="beta-beta-alpha zinc fingers"/>
    <property type="match status" value="3"/>
</dbReference>
<dbReference type="InterPro" id="IPR036051">
    <property type="entry name" value="KRAB_dom_sf"/>
</dbReference>
<evidence type="ECO:0000313" key="16">
    <source>
        <dbReference type="Ensembl" id="ENSLLEP00000015065.1"/>
    </source>
</evidence>
<dbReference type="PROSITE" id="PS50805">
    <property type="entry name" value="KRAB"/>
    <property type="match status" value="1"/>
</dbReference>
<dbReference type="Gene3D" id="3.30.160.60">
    <property type="entry name" value="Classic Zinc Finger"/>
    <property type="match status" value="5"/>
</dbReference>
<dbReference type="FunFam" id="3.30.160.60:FF:000446">
    <property type="entry name" value="Zinc finger protein"/>
    <property type="match status" value="1"/>
</dbReference>
<dbReference type="SMART" id="SM00355">
    <property type="entry name" value="ZnF_C2H2"/>
    <property type="match status" value="5"/>
</dbReference>
<organism evidence="16 17">
    <name type="scientific">Leptobrachium leishanense</name>
    <name type="common">Leishan spiny toad</name>
    <dbReference type="NCBI Taxonomy" id="445787"/>
    <lineage>
        <taxon>Eukaryota</taxon>
        <taxon>Metazoa</taxon>
        <taxon>Chordata</taxon>
        <taxon>Craniata</taxon>
        <taxon>Vertebrata</taxon>
        <taxon>Euteleostomi</taxon>
        <taxon>Amphibia</taxon>
        <taxon>Batrachia</taxon>
        <taxon>Anura</taxon>
        <taxon>Pelobatoidea</taxon>
        <taxon>Megophryidae</taxon>
        <taxon>Leptobrachium</taxon>
    </lineage>
</organism>
<keyword evidence="7" id="KW-0862">Zinc</keyword>
<evidence type="ECO:0000256" key="1">
    <source>
        <dbReference type="ARBA" id="ARBA00003767"/>
    </source>
</evidence>
<keyword evidence="9" id="KW-0238">DNA-binding</keyword>
<keyword evidence="8" id="KW-0805">Transcription regulation</keyword>
<dbReference type="Proteomes" id="UP000694569">
    <property type="component" value="Unplaced"/>
</dbReference>
<feature type="domain" description="C2H2-type" evidence="14">
    <location>
        <begin position="362"/>
        <end position="389"/>
    </location>
</feature>
<evidence type="ECO:0000256" key="12">
    <source>
        <dbReference type="PROSITE-ProRule" id="PRU00042"/>
    </source>
</evidence>
<dbReference type="Pfam" id="PF00096">
    <property type="entry name" value="zf-C2H2"/>
    <property type="match status" value="4"/>
</dbReference>
<evidence type="ECO:0000259" key="15">
    <source>
        <dbReference type="PROSITE" id="PS50805"/>
    </source>
</evidence>
<comment type="similarity">
    <text evidence="3">Belongs to the krueppel C2H2-type zinc-finger protein family.</text>
</comment>
<dbReference type="FunFam" id="3.30.160.60:FF:000072">
    <property type="entry name" value="zinc finger protein 143 isoform X1"/>
    <property type="match status" value="1"/>
</dbReference>
<keyword evidence="4" id="KW-0479">Metal-binding</keyword>
<feature type="compositionally biased region" description="Basic and acidic residues" evidence="13">
    <location>
        <begin position="209"/>
        <end position="224"/>
    </location>
</feature>
<evidence type="ECO:0000313" key="17">
    <source>
        <dbReference type="Proteomes" id="UP000694569"/>
    </source>
</evidence>
<name>A0A8C5MMB1_9ANUR</name>
<feature type="region of interest" description="Disordered" evidence="13">
    <location>
        <begin position="1"/>
        <end position="31"/>
    </location>
</feature>
<accession>A0A8C5MMB1</accession>
<dbReference type="GeneTree" id="ENSGT01150000286941"/>
<dbReference type="InterPro" id="IPR001909">
    <property type="entry name" value="KRAB"/>
</dbReference>
<evidence type="ECO:0000256" key="9">
    <source>
        <dbReference type="ARBA" id="ARBA00023125"/>
    </source>
</evidence>
<dbReference type="GO" id="GO:0005634">
    <property type="term" value="C:nucleus"/>
    <property type="evidence" value="ECO:0007669"/>
    <property type="project" value="UniProtKB-SubCell"/>
</dbReference>
<dbReference type="PANTHER" id="PTHR24381">
    <property type="entry name" value="ZINC FINGER PROTEIN"/>
    <property type="match status" value="1"/>
</dbReference>
<feature type="domain" description="KRAB" evidence="15">
    <location>
        <begin position="41"/>
        <end position="112"/>
    </location>
</feature>
<feature type="domain" description="C2H2-type" evidence="14">
    <location>
        <begin position="418"/>
        <end position="445"/>
    </location>
</feature>
<dbReference type="OrthoDB" id="8117402at2759"/>
<sequence length="482" mass="54755">MLRPGEMEPGVGTSGNQRPDKKKMPPTEDRKVVAKTNKNTVIFNEVAVYFSEEEWKNLEAWQKELYSDVMKDIHATLVSLGYSIAYPHILCRIRKEQDSCIRGRDERSAGFPSINPSVLCPDILIKIKQDDDAAGESGKINCSTKWNSTEPPSRVNEASNCNLQSSNLKIGKVTSTSADTFEESQLVFNPKFSLWIKQVEEDSPGAQNEKAELFGEDSRVKKPSVEAPSVTHPDKSLGQNGFFANFSDKENSNKKQQTTQHKPPPTNKPDLSNQSEESLLSIVLKRANTRTFYMPSYKNSEVTGKRSPYDSKLPYNAHKPITYHQAVPDPNKPYRCALCEKFFKTVGILNVHMKTHTGVRPYKCNECGKCFRDNWNLKVHQKIHTGETQYNCSICNKAFIQYATYMKHRRIHTGEKPYACCYCDKRFTNSSNLVRHHRTHTGEKPYVCMECGKCFSYNTSLIQHKSVHATESLENVAKVSEK</sequence>
<dbReference type="InterPro" id="IPR036236">
    <property type="entry name" value="Znf_C2H2_sf"/>
</dbReference>
<dbReference type="FunFam" id="3.30.160.60:FF:000135">
    <property type="entry name" value="Zinc finger protein 358"/>
    <property type="match status" value="1"/>
</dbReference>
<dbReference type="SMART" id="SM00349">
    <property type="entry name" value="KRAB"/>
    <property type="match status" value="1"/>
</dbReference>
<dbReference type="GO" id="GO:0008270">
    <property type="term" value="F:zinc ion binding"/>
    <property type="evidence" value="ECO:0007669"/>
    <property type="project" value="UniProtKB-KW"/>
</dbReference>
<evidence type="ECO:0000256" key="4">
    <source>
        <dbReference type="ARBA" id="ARBA00022723"/>
    </source>
</evidence>
<feature type="domain" description="C2H2-type" evidence="14">
    <location>
        <begin position="334"/>
        <end position="361"/>
    </location>
</feature>
<comment type="function">
    <text evidence="1">May be involved in transcriptional regulation.</text>
</comment>
<dbReference type="GO" id="GO:0000981">
    <property type="term" value="F:DNA-binding transcription factor activity, RNA polymerase II-specific"/>
    <property type="evidence" value="ECO:0007669"/>
    <property type="project" value="TreeGrafter"/>
</dbReference>
<evidence type="ECO:0000256" key="5">
    <source>
        <dbReference type="ARBA" id="ARBA00022737"/>
    </source>
</evidence>
<evidence type="ECO:0000256" key="11">
    <source>
        <dbReference type="ARBA" id="ARBA00023242"/>
    </source>
</evidence>
<dbReference type="PROSITE" id="PS00028">
    <property type="entry name" value="ZINC_FINGER_C2H2_1"/>
    <property type="match status" value="5"/>
</dbReference>
<dbReference type="SUPFAM" id="SSF109640">
    <property type="entry name" value="KRAB domain (Kruppel-associated box)"/>
    <property type="match status" value="1"/>
</dbReference>
<dbReference type="Pfam" id="PF01352">
    <property type="entry name" value="KRAB"/>
    <property type="match status" value="1"/>
</dbReference>
<dbReference type="PANTHER" id="PTHR24381:SF390">
    <property type="entry name" value="ZINC FINGER PROTEIN 37 HOMOLOG"/>
    <property type="match status" value="1"/>
</dbReference>
<keyword evidence="11" id="KW-0539">Nucleus</keyword>
<evidence type="ECO:0000256" key="3">
    <source>
        <dbReference type="ARBA" id="ARBA00006991"/>
    </source>
</evidence>
<dbReference type="Ensembl" id="ENSLLET00000015645.1">
    <property type="protein sequence ID" value="ENSLLEP00000015065.1"/>
    <property type="gene ID" value="ENSLLEG00000009595.1"/>
</dbReference>
<dbReference type="FunFam" id="3.30.160.60:FF:000060">
    <property type="entry name" value="zinc finger protein 436"/>
    <property type="match status" value="1"/>
</dbReference>
<keyword evidence="6 12" id="KW-0863">Zinc-finger</keyword>
<evidence type="ECO:0000256" key="2">
    <source>
        <dbReference type="ARBA" id="ARBA00004123"/>
    </source>
</evidence>
<reference evidence="16" key="2">
    <citation type="submission" date="2025-09" db="UniProtKB">
        <authorList>
            <consortium name="Ensembl"/>
        </authorList>
    </citation>
    <scope>IDENTIFICATION</scope>
</reference>
<dbReference type="PROSITE" id="PS50157">
    <property type="entry name" value="ZINC_FINGER_C2H2_2"/>
    <property type="match status" value="5"/>
</dbReference>
<dbReference type="Gene3D" id="6.10.140.140">
    <property type="match status" value="1"/>
</dbReference>
<evidence type="ECO:0000259" key="14">
    <source>
        <dbReference type="PROSITE" id="PS50157"/>
    </source>
</evidence>